<sequence>MKNGRSKPGRSSGSVTLVKSKSSTGATYLKPIIKVRSGKEIEEFKRDLTLDDHIISLDELVKR</sequence>
<evidence type="ECO:0000313" key="2">
    <source>
        <dbReference type="Proteomes" id="UP001162156"/>
    </source>
</evidence>
<reference evidence="1" key="1">
    <citation type="journal article" date="2023" name="Insect Mol. Biol.">
        <title>Genome sequencing provides insights into the evolution of gene families encoding plant cell wall-degrading enzymes in longhorned beetles.</title>
        <authorList>
            <person name="Shin N.R."/>
            <person name="Okamura Y."/>
            <person name="Kirsch R."/>
            <person name="Pauchet Y."/>
        </authorList>
    </citation>
    <scope>NUCLEOTIDE SEQUENCE</scope>
    <source>
        <strain evidence="1">RBIC_L_NR</strain>
    </source>
</reference>
<proteinExistence type="predicted"/>
<gene>
    <name evidence="1" type="ORF">NQ314_017014</name>
</gene>
<dbReference type="EMBL" id="JANEYF010004726">
    <property type="protein sequence ID" value="KAJ8930212.1"/>
    <property type="molecule type" value="Genomic_DNA"/>
</dbReference>
<organism evidence="1 2">
    <name type="scientific">Rhamnusium bicolor</name>
    <dbReference type="NCBI Taxonomy" id="1586634"/>
    <lineage>
        <taxon>Eukaryota</taxon>
        <taxon>Metazoa</taxon>
        <taxon>Ecdysozoa</taxon>
        <taxon>Arthropoda</taxon>
        <taxon>Hexapoda</taxon>
        <taxon>Insecta</taxon>
        <taxon>Pterygota</taxon>
        <taxon>Neoptera</taxon>
        <taxon>Endopterygota</taxon>
        <taxon>Coleoptera</taxon>
        <taxon>Polyphaga</taxon>
        <taxon>Cucujiformia</taxon>
        <taxon>Chrysomeloidea</taxon>
        <taxon>Cerambycidae</taxon>
        <taxon>Lepturinae</taxon>
        <taxon>Rhagiini</taxon>
        <taxon>Rhamnusium</taxon>
    </lineage>
</organism>
<protein>
    <submittedName>
        <fullName evidence="1">Uncharacterized protein</fullName>
    </submittedName>
</protein>
<accession>A0AAV8WUF9</accession>
<keyword evidence="2" id="KW-1185">Reference proteome</keyword>
<comment type="caution">
    <text evidence="1">The sequence shown here is derived from an EMBL/GenBank/DDBJ whole genome shotgun (WGS) entry which is preliminary data.</text>
</comment>
<evidence type="ECO:0000313" key="1">
    <source>
        <dbReference type="EMBL" id="KAJ8930212.1"/>
    </source>
</evidence>
<name>A0AAV8WUF9_9CUCU</name>
<dbReference type="AlphaFoldDB" id="A0AAV8WUF9"/>
<dbReference type="Proteomes" id="UP001162156">
    <property type="component" value="Unassembled WGS sequence"/>
</dbReference>